<reference evidence="1 2" key="1">
    <citation type="submission" date="2018-09" db="EMBL/GenBank/DDBJ databases">
        <title>Optimization and identification of Corynebacterium falsenii FN1-14 from fish paste.</title>
        <authorList>
            <person name="Daroonpunt R."/>
            <person name="Tanasupawat S."/>
        </authorList>
    </citation>
    <scope>NUCLEOTIDE SEQUENCE [LARGE SCALE GENOMIC DNA]</scope>
    <source>
        <strain evidence="1 2">FN1-14</strain>
    </source>
</reference>
<organism evidence="1 2">
    <name type="scientific">Corynebacterium falsenii</name>
    <dbReference type="NCBI Taxonomy" id="108486"/>
    <lineage>
        <taxon>Bacteria</taxon>
        <taxon>Bacillati</taxon>
        <taxon>Actinomycetota</taxon>
        <taxon>Actinomycetes</taxon>
        <taxon>Mycobacteriales</taxon>
        <taxon>Corynebacteriaceae</taxon>
        <taxon>Corynebacterium</taxon>
    </lineage>
</organism>
<sequence>MNIEETYIWVEGLLPGEPTIARRKLGDSFPEFAMAQVLLGSPETGDAETVAMTLDASRIDPALETEDGSDLRVELLTVVEGHGGVAADLLAHAATMISEGPHDRPPKPGTLLPNVAQGVEGVTARHGLLVVPFVWDEGVPHVHEVAHESRGRHAKQSNGPAEAELTHPGRLTVAAQLVMLNDEELDIARKQGIEAVQAHLVQHGINLNNVYR</sequence>
<comment type="caution">
    <text evidence="1">The sequence shown here is derived from an EMBL/GenBank/DDBJ whole genome shotgun (WGS) entry which is preliminary data.</text>
</comment>
<dbReference type="STRING" id="1451189.CFAL_11235"/>
<evidence type="ECO:0000313" key="2">
    <source>
        <dbReference type="Proteomes" id="UP000285278"/>
    </source>
</evidence>
<proteinExistence type="predicted"/>
<name>A0A418Q9X2_9CORY</name>
<dbReference type="Proteomes" id="UP000285278">
    <property type="component" value="Unassembled WGS sequence"/>
</dbReference>
<accession>A0A418Q9X2</accession>
<dbReference type="EMBL" id="QXJK01000002">
    <property type="protein sequence ID" value="RIX36353.1"/>
    <property type="molecule type" value="Genomic_DNA"/>
</dbReference>
<keyword evidence="2" id="KW-1185">Reference proteome</keyword>
<dbReference type="AlphaFoldDB" id="A0A418Q9X2"/>
<protein>
    <recommendedName>
        <fullName evidence="3">Suppressor of fused-like domain-containing protein</fullName>
    </recommendedName>
</protein>
<evidence type="ECO:0000313" key="1">
    <source>
        <dbReference type="EMBL" id="RIX36353.1"/>
    </source>
</evidence>
<gene>
    <name evidence="1" type="ORF">D3M95_03110</name>
</gene>
<dbReference type="OrthoDB" id="4426448at2"/>
<evidence type="ECO:0008006" key="3">
    <source>
        <dbReference type="Google" id="ProtNLM"/>
    </source>
</evidence>